<comment type="caution">
    <text evidence="1">The sequence shown here is derived from an EMBL/GenBank/DDBJ whole genome shotgun (WGS) entry which is preliminary data.</text>
</comment>
<keyword evidence="2" id="KW-1185">Reference proteome</keyword>
<evidence type="ECO:0000313" key="1">
    <source>
        <dbReference type="EMBL" id="KAF2285272.1"/>
    </source>
</evidence>
<reference evidence="1 2" key="1">
    <citation type="journal article" date="2020" name="Mol. Plant">
        <title>The Chromosome-Based Rubber Tree Genome Provides New Insights into Spurge Genome Evolution and Rubber Biosynthesis.</title>
        <authorList>
            <person name="Liu J."/>
            <person name="Shi C."/>
            <person name="Shi C.C."/>
            <person name="Li W."/>
            <person name="Zhang Q.J."/>
            <person name="Zhang Y."/>
            <person name="Li K."/>
            <person name="Lu H.F."/>
            <person name="Shi C."/>
            <person name="Zhu S.T."/>
            <person name="Xiao Z.Y."/>
            <person name="Nan H."/>
            <person name="Yue Y."/>
            <person name="Zhu X.G."/>
            <person name="Wu Y."/>
            <person name="Hong X.N."/>
            <person name="Fan G.Y."/>
            <person name="Tong Y."/>
            <person name="Zhang D."/>
            <person name="Mao C.L."/>
            <person name="Liu Y.L."/>
            <person name="Hao S.J."/>
            <person name="Liu W.Q."/>
            <person name="Lv M.Q."/>
            <person name="Zhang H.B."/>
            <person name="Liu Y."/>
            <person name="Hu-Tang G.R."/>
            <person name="Wang J.P."/>
            <person name="Wang J.H."/>
            <person name="Sun Y.H."/>
            <person name="Ni S.B."/>
            <person name="Chen W.B."/>
            <person name="Zhang X.C."/>
            <person name="Jiao Y.N."/>
            <person name="Eichler E.E."/>
            <person name="Li G.H."/>
            <person name="Liu X."/>
            <person name="Gao L.Z."/>
        </authorList>
    </citation>
    <scope>NUCLEOTIDE SEQUENCE [LARGE SCALE GENOMIC DNA]</scope>
    <source>
        <strain evidence="2">cv. GT1</strain>
        <tissue evidence="1">Leaf</tissue>
    </source>
</reference>
<protein>
    <submittedName>
        <fullName evidence="1">Uncharacterized protein</fullName>
    </submittedName>
</protein>
<sequence length="88" mass="9105">MDGGCERALGAIGEDKRDFNDGGDYNSGGKEAIVGKALDGGAKGACKRGGGEFDLRMLAVSYSSNEIDKVLDRMVALSHGPNPFIGVV</sequence>
<dbReference type="AlphaFoldDB" id="A0A6A6K8Z4"/>
<organism evidence="1 2">
    <name type="scientific">Hevea brasiliensis</name>
    <name type="common">Para rubber tree</name>
    <name type="synonym">Siphonia brasiliensis</name>
    <dbReference type="NCBI Taxonomy" id="3981"/>
    <lineage>
        <taxon>Eukaryota</taxon>
        <taxon>Viridiplantae</taxon>
        <taxon>Streptophyta</taxon>
        <taxon>Embryophyta</taxon>
        <taxon>Tracheophyta</taxon>
        <taxon>Spermatophyta</taxon>
        <taxon>Magnoliopsida</taxon>
        <taxon>eudicotyledons</taxon>
        <taxon>Gunneridae</taxon>
        <taxon>Pentapetalae</taxon>
        <taxon>rosids</taxon>
        <taxon>fabids</taxon>
        <taxon>Malpighiales</taxon>
        <taxon>Euphorbiaceae</taxon>
        <taxon>Crotonoideae</taxon>
        <taxon>Micrandreae</taxon>
        <taxon>Hevea</taxon>
    </lineage>
</organism>
<dbReference type="Proteomes" id="UP000467840">
    <property type="component" value="Chromosome 12"/>
</dbReference>
<accession>A0A6A6K8Z4</accession>
<evidence type="ECO:0000313" key="2">
    <source>
        <dbReference type="Proteomes" id="UP000467840"/>
    </source>
</evidence>
<gene>
    <name evidence="1" type="ORF">GH714_040374</name>
</gene>
<dbReference type="EMBL" id="JAAGAX010000018">
    <property type="protein sequence ID" value="KAF2285272.1"/>
    <property type="molecule type" value="Genomic_DNA"/>
</dbReference>
<proteinExistence type="predicted"/>
<name>A0A6A6K8Z4_HEVBR</name>